<sequence length="62" mass="7119">MKVVQYVKDSFVEFKEHVTWPTFADLQKDTIIVAIATVLLAIFLYAVDTIFTQVLNFVYGAF</sequence>
<evidence type="ECO:0000313" key="9">
    <source>
        <dbReference type="EMBL" id="SFM98853.1"/>
    </source>
</evidence>
<dbReference type="HAMAP" id="MF_00422">
    <property type="entry name" value="SecE"/>
    <property type="match status" value="1"/>
</dbReference>
<dbReference type="Gene3D" id="1.20.5.1030">
    <property type="entry name" value="Preprotein translocase secy subunit"/>
    <property type="match status" value="1"/>
</dbReference>
<dbReference type="EMBL" id="FOUZ01000005">
    <property type="protein sequence ID" value="SFM98853.1"/>
    <property type="molecule type" value="Genomic_DNA"/>
</dbReference>
<evidence type="ECO:0000256" key="4">
    <source>
        <dbReference type="ARBA" id="ARBA00022927"/>
    </source>
</evidence>
<evidence type="ECO:0000256" key="1">
    <source>
        <dbReference type="ARBA" id="ARBA00004370"/>
    </source>
</evidence>
<dbReference type="GO" id="GO:0043952">
    <property type="term" value="P:protein transport by the Sec complex"/>
    <property type="evidence" value="ECO:0007669"/>
    <property type="project" value="UniProtKB-UniRule"/>
</dbReference>
<dbReference type="NCBIfam" id="TIGR00964">
    <property type="entry name" value="secE_bact"/>
    <property type="match status" value="1"/>
</dbReference>
<keyword evidence="8" id="KW-1003">Cell membrane</keyword>
<evidence type="ECO:0000256" key="3">
    <source>
        <dbReference type="ARBA" id="ARBA00022692"/>
    </source>
</evidence>
<keyword evidence="7 8" id="KW-0472">Membrane</keyword>
<dbReference type="STRING" id="684065.SAMN05421738_10563"/>
<dbReference type="GO" id="GO:0065002">
    <property type="term" value="P:intracellular protein transmembrane transport"/>
    <property type="evidence" value="ECO:0007669"/>
    <property type="project" value="UniProtKB-UniRule"/>
</dbReference>
<proteinExistence type="inferred from homology"/>
<dbReference type="InterPro" id="IPR005807">
    <property type="entry name" value="SecE_bac"/>
</dbReference>
<accession>A0A1I4VCF2</accession>
<dbReference type="InterPro" id="IPR001901">
    <property type="entry name" value="Translocase_SecE/Sec61-g"/>
</dbReference>
<evidence type="ECO:0000256" key="5">
    <source>
        <dbReference type="ARBA" id="ARBA00022989"/>
    </source>
</evidence>
<name>A0A1I4VCF2_9FLAO</name>
<protein>
    <recommendedName>
        <fullName evidence="8">Protein translocase subunit SecE</fullName>
    </recommendedName>
</protein>
<evidence type="ECO:0000256" key="7">
    <source>
        <dbReference type="ARBA" id="ARBA00023136"/>
    </source>
</evidence>
<dbReference type="GO" id="GO:0009306">
    <property type="term" value="P:protein secretion"/>
    <property type="evidence" value="ECO:0007669"/>
    <property type="project" value="UniProtKB-UniRule"/>
</dbReference>
<dbReference type="InterPro" id="IPR038379">
    <property type="entry name" value="SecE_sf"/>
</dbReference>
<dbReference type="GO" id="GO:0008320">
    <property type="term" value="F:protein transmembrane transporter activity"/>
    <property type="evidence" value="ECO:0007669"/>
    <property type="project" value="UniProtKB-UniRule"/>
</dbReference>
<keyword evidence="2 8" id="KW-0813">Transport</keyword>
<keyword evidence="5 8" id="KW-1133">Transmembrane helix</keyword>
<dbReference type="GO" id="GO:0006605">
    <property type="term" value="P:protein targeting"/>
    <property type="evidence" value="ECO:0007669"/>
    <property type="project" value="UniProtKB-UniRule"/>
</dbReference>
<feature type="transmembrane region" description="Helical" evidence="8">
    <location>
        <begin position="30"/>
        <end position="47"/>
    </location>
</feature>
<dbReference type="RefSeq" id="WP_092907416.1">
    <property type="nucleotide sequence ID" value="NZ_FOUZ01000005.1"/>
</dbReference>
<dbReference type="Pfam" id="PF00584">
    <property type="entry name" value="SecE"/>
    <property type="match status" value="1"/>
</dbReference>
<dbReference type="AlphaFoldDB" id="A0A1I4VCF2"/>
<reference evidence="10" key="1">
    <citation type="submission" date="2016-10" db="EMBL/GenBank/DDBJ databases">
        <authorList>
            <person name="Varghese N."/>
            <person name="Submissions S."/>
        </authorList>
    </citation>
    <scope>NUCLEOTIDE SEQUENCE [LARGE SCALE GENOMIC DNA]</scope>
    <source>
        <strain evidence="10">XJ109</strain>
    </source>
</reference>
<keyword evidence="4 8" id="KW-0653">Protein transport</keyword>
<evidence type="ECO:0000256" key="8">
    <source>
        <dbReference type="HAMAP-Rule" id="MF_00422"/>
    </source>
</evidence>
<dbReference type="GO" id="GO:0005886">
    <property type="term" value="C:plasma membrane"/>
    <property type="evidence" value="ECO:0007669"/>
    <property type="project" value="UniProtKB-SubCell"/>
</dbReference>
<comment type="subcellular location">
    <subcellularLocation>
        <location evidence="8">Cell membrane</location>
        <topology evidence="8">Single-pass membrane protein</topology>
    </subcellularLocation>
    <subcellularLocation>
        <location evidence="1">Membrane</location>
    </subcellularLocation>
</comment>
<comment type="similarity">
    <text evidence="8">Belongs to the SecE/SEC61-gamma family.</text>
</comment>
<evidence type="ECO:0000313" key="10">
    <source>
        <dbReference type="Proteomes" id="UP000199149"/>
    </source>
</evidence>
<keyword evidence="6 8" id="KW-0811">Translocation</keyword>
<evidence type="ECO:0000256" key="6">
    <source>
        <dbReference type="ARBA" id="ARBA00023010"/>
    </source>
</evidence>
<comment type="function">
    <text evidence="8">Essential subunit of the Sec protein translocation channel SecYEG. Clamps together the 2 halves of SecY. May contact the channel plug during translocation.</text>
</comment>
<gene>
    <name evidence="8" type="primary">secE</name>
    <name evidence="9" type="ORF">SAMN05421738_10563</name>
</gene>
<dbReference type="Proteomes" id="UP000199149">
    <property type="component" value="Unassembled WGS sequence"/>
</dbReference>
<comment type="subunit">
    <text evidence="8">Component of the Sec protein translocase complex. Heterotrimer consisting of SecY, SecE and SecG subunits. The heterotrimers can form oligomers, although 1 heterotrimer is thought to be able to translocate proteins. Interacts with the ribosome. Interacts with SecDF, and other proteins may be involved. Interacts with SecA.</text>
</comment>
<keyword evidence="10" id="KW-1185">Reference proteome</keyword>
<organism evidence="9 10">
    <name type="scientific">Algoriella xinjiangensis</name>
    <dbReference type="NCBI Taxonomy" id="684065"/>
    <lineage>
        <taxon>Bacteria</taxon>
        <taxon>Pseudomonadati</taxon>
        <taxon>Bacteroidota</taxon>
        <taxon>Flavobacteriia</taxon>
        <taxon>Flavobacteriales</taxon>
        <taxon>Weeksellaceae</taxon>
        <taxon>Algoriella</taxon>
    </lineage>
</organism>
<evidence type="ECO:0000256" key="2">
    <source>
        <dbReference type="ARBA" id="ARBA00022448"/>
    </source>
</evidence>
<keyword evidence="3 8" id="KW-0812">Transmembrane</keyword>